<evidence type="ECO:0000313" key="1">
    <source>
        <dbReference type="EMBL" id="EGC03511.1"/>
    </source>
</evidence>
<accession>E9SAE7</accession>
<sequence length="339" mass="38773">MKNGKRVIWFNHWFSQAYNFIEMLRRDARNYIIASAKVGDFVFGASADERYTEPRGVDGVQYTAWALDFCKAHEVDVFFPKRWRAEIMKHLDEFAAIGTKVTADGNFEQNDMLDSKFRSCNFMRENSLCATPLMERITTVEGFESAYAAIKEKYGRQHKVCVKADRDEGGITYRRLYDEDAPKTLPEDISVSAYIADLKSRSRIYPTVVMPYLSEPEISIDCMRTSGGLIAVPRCKVDRHITALRFDEEFIRIAEKISEKVVIEYPYNIQLRPLEGEYVFMEINTRMAGGCYKADAVGVNFPQLAVSHAFGDEVDVQAIKRGFRDVRVGDTAGYIIMPD</sequence>
<protein>
    <submittedName>
        <fullName evidence="1">Conserved domain protein</fullName>
    </submittedName>
</protein>
<reference evidence="1 2" key="1">
    <citation type="submission" date="2011-02" db="EMBL/GenBank/DDBJ databases">
        <authorList>
            <person name="Nelson K.E."/>
            <person name="Sutton G."/>
            <person name="Torralba M."/>
            <person name="Durkin S."/>
            <person name="Harkins D."/>
            <person name="Montgomery R."/>
            <person name="Ziemer C."/>
            <person name="Klaassens E."/>
            <person name="Ocuiv P."/>
            <person name="Morrison M."/>
        </authorList>
    </citation>
    <scope>NUCLEOTIDE SEQUENCE [LARGE SCALE GENOMIC DNA]</scope>
    <source>
        <strain evidence="1 2">8</strain>
    </source>
</reference>
<dbReference type="OrthoDB" id="9803907at2"/>
<dbReference type="STRING" id="246199.CUS_7909"/>
<gene>
    <name evidence="1" type="ORF">CUS_7909</name>
</gene>
<evidence type="ECO:0000313" key="2">
    <source>
        <dbReference type="Proteomes" id="UP000004259"/>
    </source>
</evidence>
<dbReference type="Proteomes" id="UP000004259">
    <property type="component" value="Unassembled WGS sequence"/>
</dbReference>
<comment type="caution">
    <text evidence="1">The sequence shown here is derived from an EMBL/GenBank/DDBJ whole genome shotgun (WGS) entry which is preliminary data.</text>
</comment>
<dbReference type="Pfam" id="PF15632">
    <property type="entry name" value="ATPgrasp_Ter"/>
    <property type="match status" value="1"/>
</dbReference>
<dbReference type="eggNOG" id="COG0458">
    <property type="taxonomic scope" value="Bacteria"/>
</dbReference>
<keyword evidence="2" id="KW-1185">Reference proteome</keyword>
<organism evidence="1 2">
    <name type="scientific">Ruminococcus albus 8</name>
    <dbReference type="NCBI Taxonomy" id="246199"/>
    <lineage>
        <taxon>Bacteria</taxon>
        <taxon>Bacillati</taxon>
        <taxon>Bacillota</taxon>
        <taxon>Clostridia</taxon>
        <taxon>Eubacteriales</taxon>
        <taxon>Oscillospiraceae</taxon>
        <taxon>Ruminococcus</taxon>
    </lineage>
</organism>
<dbReference type="RefSeq" id="WP_002848190.1">
    <property type="nucleotide sequence ID" value="NZ_ADKM02000062.1"/>
</dbReference>
<dbReference type="SUPFAM" id="SSF56059">
    <property type="entry name" value="Glutathione synthetase ATP-binding domain-like"/>
    <property type="match status" value="1"/>
</dbReference>
<dbReference type="EMBL" id="ADKM02000062">
    <property type="protein sequence ID" value="EGC03511.1"/>
    <property type="molecule type" value="Genomic_DNA"/>
</dbReference>
<dbReference type="Gene3D" id="3.30.470.20">
    <property type="entry name" value="ATP-grasp fold, B domain"/>
    <property type="match status" value="1"/>
</dbReference>
<dbReference type="AlphaFoldDB" id="E9SAE7"/>
<name>E9SAE7_RUMAL</name>
<proteinExistence type="predicted"/>